<accession>A0ABY1A9Q7</accession>
<organism evidence="2 3">
    <name type="scientific">Ligilactobacillus ruminis</name>
    <dbReference type="NCBI Taxonomy" id="1623"/>
    <lineage>
        <taxon>Bacteria</taxon>
        <taxon>Bacillati</taxon>
        <taxon>Bacillota</taxon>
        <taxon>Bacilli</taxon>
        <taxon>Lactobacillales</taxon>
        <taxon>Lactobacillaceae</taxon>
        <taxon>Ligilactobacillus</taxon>
    </lineage>
</organism>
<feature type="chain" id="PRO_5047468077" evidence="1">
    <location>
        <begin position="23"/>
        <end position="102"/>
    </location>
</feature>
<name>A0ABY1A9Q7_9LACO</name>
<evidence type="ECO:0000256" key="1">
    <source>
        <dbReference type="SAM" id="SignalP"/>
    </source>
</evidence>
<dbReference type="EMBL" id="FOCC01000002">
    <property type="protein sequence ID" value="SEM41160.1"/>
    <property type="molecule type" value="Genomic_DNA"/>
</dbReference>
<evidence type="ECO:0000313" key="3">
    <source>
        <dbReference type="Proteomes" id="UP000182089"/>
    </source>
</evidence>
<feature type="signal peptide" evidence="1">
    <location>
        <begin position="1"/>
        <end position="22"/>
    </location>
</feature>
<protein>
    <submittedName>
        <fullName evidence="2">Predicted small secreted protein</fullName>
    </submittedName>
</protein>
<proteinExistence type="predicted"/>
<gene>
    <name evidence="2" type="ORF">SAMN05216431_102124</name>
</gene>
<evidence type="ECO:0000313" key="2">
    <source>
        <dbReference type="EMBL" id="SEM41160.1"/>
    </source>
</evidence>
<comment type="caution">
    <text evidence="2">The sequence shown here is derived from an EMBL/GenBank/DDBJ whole genome shotgun (WGS) entry which is preliminary data.</text>
</comment>
<dbReference type="Proteomes" id="UP000182089">
    <property type="component" value="Unassembled WGS sequence"/>
</dbReference>
<reference evidence="2 3" key="1">
    <citation type="submission" date="2016-10" db="EMBL/GenBank/DDBJ databases">
        <authorList>
            <person name="Varghese N."/>
            <person name="Submissions S."/>
        </authorList>
    </citation>
    <scope>NUCLEOTIDE SEQUENCE [LARGE SCALE GENOMIC DNA]</scope>
    <source>
        <strain evidence="2 3">WC1T17</strain>
    </source>
</reference>
<keyword evidence="1" id="KW-0732">Signal</keyword>
<sequence length="102" mass="11626">MKKTTLLSLLLGASAGVLGAKAYLARPLSAHRVLTKVKQQFQTESPVYGTWIEHKRRPLQRFALKYQTYHGGLSRYEDERLVSYEFTAEAKTGTVIEIKRLD</sequence>